<dbReference type="AlphaFoldDB" id="A0A0E0UW25"/>
<protein>
    <recommendedName>
        <fullName evidence="2">Phage capsid-like C-terminal domain-containing protein</fullName>
    </recommendedName>
</protein>
<dbReference type="RefSeq" id="WP_012581458.1">
    <property type="nucleotide sequence ID" value="NC_017537.1"/>
</dbReference>
<dbReference type="HOGENOM" id="CLU_044197_0_0_9"/>
<sequence length="383" mass="42410">MTIKLKNNLANYEEKRTAFVNAVKNEETQEIQNEAYVEMVDAMAADIMDQAKKEARQEADQYISASRTDKNITNEEIKFFNDINKEVGYKEETLLPQTVVDEIFEDLTTEHPFLASIGMRTTGLRTKFLKSETSGVAVWGKIFGEIKGQLDATFSDEESIQNKLTAFVVVPKDLEKFGPAWVKRFVVTQIEEAFAVALESAYIVGDGNDKPIGLNRKVGKGSTVVDGVYAEKAATGTLTFADPKTTVNELTDVYKYHSVKENGHPLNVAGKVTLLVNPTDAWDVKKQYTSLNANGVYVTALPFNLNIIESLFVPEKKAISYVAERYDALIGGPLDIGTYDQTLAIEDLNLYAAKQFAYGKAKDDKAAAVWTLNINPAEQTPEG</sequence>
<organism evidence="3 4">
    <name type="scientific">Listeria monocytogenes serotype 4a (strain M7)</name>
    <dbReference type="NCBI Taxonomy" id="1030009"/>
    <lineage>
        <taxon>Bacteria</taxon>
        <taxon>Bacillati</taxon>
        <taxon>Bacillota</taxon>
        <taxon>Bacilli</taxon>
        <taxon>Bacillales</taxon>
        <taxon>Listeriaceae</taxon>
        <taxon>Listeria</taxon>
    </lineage>
</organism>
<feature type="domain" description="Phage capsid-like C-terminal" evidence="2">
    <location>
        <begin position="94"/>
        <end position="288"/>
    </location>
</feature>
<dbReference type="Pfam" id="PF05065">
    <property type="entry name" value="Phage_capsid"/>
    <property type="match status" value="1"/>
</dbReference>
<evidence type="ECO:0000313" key="4">
    <source>
        <dbReference type="Proteomes" id="UP000000486"/>
    </source>
</evidence>
<proteinExistence type="predicted"/>
<evidence type="ECO:0000313" key="3">
    <source>
        <dbReference type="EMBL" id="AEH92288.1"/>
    </source>
</evidence>
<name>A0A0E0UW25_LISMM</name>
<gene>
    <name evidence="3" type="ordered locus">LMM7_1283</name>
</gene>
<dbReference type="PATRIC" id="fig|1030009.3.peg.1272"/>
<dbReference type="KEGG" id="lmq:LMM7_1283"/>
<dbReference type="NCBIfam" id="TIGR01554">
    <property type="entry name" value="major_cap_HK97"/>
    <property type="match status" value="1"/>
</dbReference>
<dbReference type="EMBL" id="CP002816">
    <property type="protein sequence ID" value="AEH92288.1"/>
    <property type="molecule type" value="Genomic_DNA"/>
</dbReference>
<reference evidence="3 4" key="1">
    <citation type="journal article" date="2011" name="J. Bacteriol.">
        <title>Genome sequence of the nonpathogenic Listeria monocytogenes serovar 4a strain M7.</title>
        <authorList>
            <person name="Chen J."/>
            <person name="Xia Y."/>
            <person name="Cheng C."/>
            <person name="Fang C."/>
            <person name="Shan Y."/>
            <person name="Jin G."/>
            <person name="Fang W."/>
        </authorList>
    </citation>
    <scope>NUCLEOTIDE SEQUENCE [LARGE SCALE GENOMIC DNA]</scope>
    <source>
        <strain evidence="3 4">M7</strain>
    </source>
</reference>
<dbReference type="SUPFAM" id="SSF56563">
    <property type="entry name" value="Major capsid protein gp5"/>
    <property type="match status" value="1"/>
</dbReference>
<dbReference type="Proteomes" id="UP000000486">
    <property type="component" value="Chromosome"/>
</dbReference>
<comment type="subcellular location">
    <subcellularLocation>
        <location evidence="1">Virion</location>
    </subcellularLocation>
</comment>
<dbReference type="InterPro" id="IPR024455">
    <property type="entry name" value="Phage_capsid"/>
</dbReference>
<evidence type="ECO:0000256" key="1">
    <source>
        <dbReference type="ARBA" id="ARBA00004328"/>
    </source>
</evidence>
<accession>A0A0E0UW25</accession>
<dbReference type="InterPro" id="IPR054612">
    <property type="entry name" value="Phage_capsid-like_C"/>
</dbReference>
<evidence type="ECO:0000259" key="2">
    <source>
        <dbReference type="Pfam" id="PF05065"/>
    </source>
</evidence>